<dbReference type="InterPro" id="IPR036061">
    <property type="entry name" value="CheW-like_dom_sf"/>
</dbReference>
<reference evidence="2 3" key="1">
    <citation type="submission" date="2018-04" db="EMBL/GenBank/DDBJ databases">
        <title>Thalassorhabdus spongiae gen. nov., sp. nov., isolated from a marine sponge in South-West Iceland.</title>
        <authorList>
            <person name="Knobloch S."/>
            <person name="Daussin A."/>
            <person name="Johannsson R."/>
            <person name="Marteinsson V.T."/>
        </authorList>
    </citation>
    <scope>NUCLEOTIDE SEQUENCE [LARGE SCALE GENOMIC DNA]</scope>
    <source>
        <strain evidence="2 3">Hp12</strain>
    </source>
</reference>
<protein>
    <submittedName>
        <fullName evidence="2">Chemotaxis protein CheW</fullName>
    </submittedName>
</protein>
<dbReference type="SUPFAM" id="SSF50341">
    <property type="entry name" value="CheW-like"/>
    <property type="match status" value="1"/>
</dbReference>
<name>A0A2V1GYM2_9GAMM</name>
<dbReference type="RefSeq" id="WP_116685749.1">
    <property type="nucleotide sequence ID" value="NZ_CAWNYD010000001.1"/>
</dbReference>
<sequence length="181" mass="19794">MRQISGQSAFEILKAVEAGAKQYAVPLPRQQAQGKIWSGVGFRLGDQLLMAPLNEVSEILYPMPLSRLPGTRNWLKGIANLRGQLIPVMDLSGFFGGVPVKDRGGRILVLNYEGGSTGLLVNQVLGLQHFEEKEAIDSLSLKSPALARCIQGGFERHGQIWPVFSPHALSQHPDFRRVALG</sequence>
<evidence type="ECO:0000313" key="3">
    <source>
        <dbReference type="Proteomes" id="UP000244906"/>
    </source>
</evidence>
<dbReference type="GO" id="GO:0005829">
    <property type="term" value="C:cytosol"/>
    <property type="evidence" value="ECO:0007669"/>
    <property type="project" value="TreeGrafter"/>
</dbReference>
<dbReference type="Gene3D" id="2.30.30.40">
    <property type="entry name" value="SH3 Domains"/>
    <property type="match status" value="1"/>
</dbReference>
<dbReference type="PANTHER" id="PTHR22617">
    <property type="entry name" value="CHEMOTAXIS SENSOR HISTIDINE KINASE-RELATED"/>
    <property type="match status" value="1"/>
</dbReference>
<evidence type="ECO:0000259" key="1">
    <source>
        <dbReference type="PROSITE" id="PS50851"/>
    </source>
</evidence>
<dbReference type="EMBL" id="QDDL01000001">
    <property type="protein sequence ID" value="PVZ72164.1"/>
    <property type="molecule type" value="Genomic_DNA"/>
</dbReference>
<feature type="domain" description="CheW-like" evidence="1">
    <location>
        <begin position="36"/>
        <end position="175"/>
    </location>
</feature>
<dbReference type="PROSITE" id="PS50851">
    <property type="entry name" value="CHEW"/>
    <property type="match status" value="1"/>
</dbReference>
<dbReference type="OrthoDB" id="5298045at2"/>
<organism evidence="2 3">
    <name type="scientific">Pelagibaculum spongiae</name>
    <dbReference type="NCBI Taxonomy" id="2080658"/>
    <lineage>
        <taxon>Bacteria</taxon>
        <taxon>Pseudomonadati</taxon>
        <taxon>Pseudomonadota</taxon>
        <taxon>Gammaproteobacteria</taxon>
        <taxon>Oceanospirillales</taxon>
        <taxon>Pelagibaculum</taxon>
    </lineage>
</organism>
<dbReference type="GO" id="GO:0007165">
    <property type="term" value="P:signal transduction"/>
    <property type="evidence" value="ECO:0007669"/>
    <property type="project" value="InterPro"/>
</dbReference>
<dbReference type="PANTHER" id="PTHR22617:SF43">
    <property type="entry name" value="PROTEIN PILI"/>
    <property type="match status" value="1"/>
</dbReference>
<dbReference type="Pfam" id="PF01584">
    <property type="entry name" value="CheW"/>
    <property type="match status" value="1"/>
</dbReference>
<dbReference type="Proteomes" id="UP000244906">
    <property type="component" value="Unassembled WGS sequence"/>
</dbReference>
<evidence type="ECO:0000313" key="2">
    <source>
        <dbReference type="EMBL" id="PVZ72164.1"/>
    </source>
</evidence>
<dbReference type="InterPro" id="IPR002545">
    <property type="entry name" value="CheW-lke_dom"/>
</dbReference>
<dbReference type="AlphaFoldDB" id="A0A2V1GYM2"/>
<proteinExistence type="predicted"/>
<dbReference type="Gene3D" id="2.40.50.180">
    <property type="entry name" value="CheA-289, Domain 4"/>
    <property type="match status" value="1"/>
</dbReference>
<accession>A0A2V1GYM2</accession>
<comment type="caution">
    <text evidence="2">The sequence shown here is derived from an EMBL/GenBank/DDBJ whole genome shotgun (WGS) entry which is preliminary data.</text>
</comment>
<dbReference type="SMART" id="SM00260">
    <property type="entry name" value="CheW"/>
    <property type="match status" value="1"/>
</dbReference>
<dbReference type="GO" id="GO:0006935">
    <property type="term" value="P:chemotaxis"/>
    <property type="evidence" value="ECO:0007669"/>
    <property type="project" value="InterPro"/>
</dbReference>
<keyword evidence="3" id="KW-1185">Reference proteome</keyword>
<dbReference type="InterPro" id="IPR039315">
    <property type="entry name" value="CheW"/>
</dbReference>
<gene>
    <name evidence="2" type="ORF">DC094_03885</name>
</gene>